<dbReference type="EMBL" id="GBXM01060619">
    <property type="protein sequence ID" value="JAH47958.1"/>
    <property type="molecule type" value="Transcribed_RNA"/>
</dbReference>
<reference evidence="1" key="1">
    <citation type="submission" date="2014-11" db="EMBL/GenBank/DDBJ databases">
        <authorList>
            <person name="Amaro Gonzalez C."/>
        </authorList>
    </citation>
    <scope>NUCLEOTIDE SEQUENCE</scope>
</reference>
<organism evidence="1">
    <name type="scientific">Anguilla anguilla</name>
    <name type="common">European freshwater eel</name>
    <name type="synonym">Muraena anguilla</name>
    <dbReference type="NCBI Taxonomy" id="7936"/>
    <lineage>
        <taxon>Eukaryota</taxon>
        <taxon>Metazoa</taxon>
        <taxon>Chordata</taxon>
        <taxon>Craniata</taxon>
        <taxon>Vertebrata</taxon>
        <taxon>Euteleostomi</taxon>
        <taxon>Actinopterygii</taxon>
        <taxon>Neopterygii</taxon>
        <taxon>Teleostei</taxon>
        <taxon>Anguilliformes</taxon>
        <taxon>Anguillidae</taxon>
        <taxon>Anguilla</taxon>
    </lineage>
</organism>
<evidence type="ECO:0000313" key="1">
    <source>
        <dbReference type="EMBL" id="JAH47958.1"/>
    </source>
</evidence>
<reference evidence="1" key="2">
    <citation type="journal article" date="2015" name="Fish Shellfish Immunol.">
        <title>Early steps in the European eel (Anguilla anguilla)-Vibrio vulnificus interaction in the gills: Role of the RtxA13 toxin.</title>
        <authorList>
            <person name="Callol A."/>
            <person name="Pajuelo D."/>
            <person name="Ebbesson L."/>
            <person name="Teles M."/>
            <person name="MacKenzie S."/>
            <person name="Amaro C."/>
        </authorList>
    </citation>
    <scope>NUCLEOTIDE SEQUENCE</scope>
</reference>
<name>A0A0E9T5L4_ANGAN</name>
<sequence length="39" mass="4346">MKAQLCKTGLLGEKKQLVEFHALEESVCLGTFVPQCDHN</sequence>
<accession>A0A0E9T5L4</accession>
<protein>
    <submittedName>
        <fullName evidence="1">Uncharacterized protein</fullName>
    </submittedName>
</protein>
<proteinExistence type="predicted"/>
<dbReference type="AlphaFoldDB" id="A0A0E9T5L4"/>